<accession>A0A9P6RTT1</accession>
<name>A0A9P6RTT1_9FUNG</name>
<dbReference type="Proteomes" id="UP000738325">
    <property type="component" value="Unassembled WGS sequence"/>
</dbReference>
<feature type="domain" description="HAM1-like N-terminal" evidence="3">
    <location>
        <begin position="26"/>
        <end position="630"/>
    </location>
</feature>
<evidence type="ECO:0000256" key="1">
    <source>
        <dbReference type="SAM" id="MobiDB-lite"/>
    </source>
</evidence>
<dbReference type="AlphaFoldDB" id="A0A9P6RTT1"/>
<dbReference type="OrthoDB" id="19394at2759"/>
<evidence type="ECO:0000313" key="4">
    <source>
        <dbReference type="EMBL" id="KAG0326981.1"/>
    </source>
</evidence>
<keyword evidence="5" id="KW-1185">Reference proteome</keyword>
<evidence type="ECO:0000259" key="3">
    <source>
        <dbReference type="Pfam" id="PF19343"/>
    </source>
</evidence>
<dbReference type="Gene3D" id="3.15.10.10">
    <property type="entry name" value="Bactericidal permeability-increasing protein, domain 1"/>
    <property type="match status" value="1"/>
</dbReference>
<organism evidence="4 5">
    <name type="scientific">Dissophora globulifera</name>
    <dbReference type="NCBI Taxonomy" id="979702"/>
    <lineage>
        <taxon>Eukaryota</taxon>
        <taxon>Fungi</taxon>
        <taxon>Fungi incertae sedis</taxon>
        <taxon>Mucoromycota</taxon>
        <taxon>Mortierellomycotina</taxon>
        <taxon>Mortierellomycetes</taxon>
        <taxon>Mortierellales</taxon>
        <taxon>Mortierellaceae</taxon>
        <taxon>Dissophora</taxon>
    </lineage>
</organism>
<feature type="domain" description="HAM1-like C-terminal" evidence="2">
    <location>
        <begin position="648"/>
        <end position="705"/>
    </location>
</feature>
<dbReference type="EMBL" id="JAAAIP010000068">
    <property type="protein sequence ID" value="KAG0326981.1"/>
    <property type="molecule type" value="Genomic_DNA"/>
</dbReference>
<protein>
    <submittedName>
        <fullName evidence="4">Uncharacterized protein</fullName>
    </submittedName>
</protein>
<dbReference type="InterPro" id="IPR045967">
    <property type="entry name" value="HAM1-like_N"/>
</dbReference>
<sequence length="829" mass="92621">MTTNATPGESSYRNVPIADSGANIPQEIKDADRYQKFKFFECLQALVKGRLPTNDQIDHFLAMAQNSSSIDARAHMLSSDGQALYRDYKELIRTTRDIVYEKNEQELFQNFIYHCSQATDSTTQNVQAPNLDVGISSKKAKAEGKETLDNMVAVAKLITTNSEFRSILNELLQLAREVFGEGATKVADNAQHIGFKVSNAAANASQNVVEATESGNAALQDQIQTTADAVEETANEAQGSHTATGEAARNSLSHTSSINTSALKAQGSNMKDRLNRQAGAFKENARAGAAQTKEDAIRYANAKFTPEMRQNLIQRLKVVVGQIQAEPQYQKAIDSVMSLIGTWRGRAKTPAGGINAEASKIISDPNVESAIVEFKIILQRWAQGYPLDPLITLVKSMWIKAMEDPELNQYMNSVGIFMAKAMREPDYVTSSAINNDANGLIDQGNTLLRVKYKTDTDAILNESQTFFQMLNTDPKAQEVAANFRRFASDLFYDKNGKVAFKPHLFDDFRFVFFPAMVESLQFIPIPRIEYSDLKVDLMFDNMILTSTDLLPRFFELDMRNTIRMTPRGNANRTVDPNRHDFSIVIQGLEANLRNVDYYVKTKDGFRFRDRGVADVLINRNGMDINISGKKTPPESETPSLITIRDVNVVIHSLTIKMRNSKHPVMYFFAQPFIKTMVKDAIARALETQIRQLLTSGDKYMATSIRDTRIKTGKGTFGALMDSATTFVKDRVNPDEATKAKRLRKQNTGRYNRTSRIIFDQDGLCVLDPVKHLELKVGQPLQEDKNEMAAMPVAAPWVSPAFNMQEVKTGLVQQQQNLPGMRRTPGSLAM</sequence>
<dbReference type="PANTHER" id="PTHR31138">
    <property type="entry name" value="CHROMOSOME 19, WHOLE GENOME SHOTGUN SEQUENCE"/>
    <property type="match status" value="1"/>
</dbReference>
<dbReference type="PANTHER" id="PTHR31138:SF1">
    <property type="entry name" value="PDZ DOMAIN-CONTAINING PROTEIN"/>
    <property type="match status" value="1"/>
</dbReference>
<reference evidence="4" key="1">
    <citation type="journal article" date="2020" name="Fungal Divers.">
        <title>Resolving the Mortierellaceae phylogeny through synthesis of multi-gene phylogenetics and phylogenomics.</title>
        <authorList>
            <person name="Vandepol N."/>
            <person name="Liber J."/>
            <person name="Desiro A."/>
            <person name="Na H."/>
            <person name="Kennedy M."/>
            <person name="Barry K."/>
            <person name="Grigoriev I.V."/>
            <person name="Miller A.N."/>
            <person name="O'Donnell K."/>
            <person name="Stajich J.E."/>
            <person name="Bonito G."/>
        </authorList>
    </citation>
    <scope>NUCLEOTIDE SEQUENCE</scope>
    <source>
        <strain evidence="4">REB-010B</strain>
    </source>
</reference>
<evidence type="ECO:0000313" key="5">
    <source>
        <dbReference type="Proteomes" id="UP000738325"/>
    </source>
</evidence>
<proteinExistence type="predicted"/>
<comment type="caution">
    <text evidence="4">The sequence shown here is derived from an EMBL/GenBank/DDBJ whole genome shotgun (WGS) entry which is preliminary data.</text>
</comment>
<dbReference type="Pfam" id="PF19343">
    <property type="entry name" value="HAM1_N"/>
    <property type="match status" value="1"/>
</dbReference>
<dbReference type="InterPro" id="IPR027842">
    <property type="entry name" value="HAM1-like_C"/>
</dbReference>
<gene>
    <name evidence="4" type="ORF">BGZ99_008638</name>
</gene>
<dbReference type="Pfam" id="PF14613">
    <property type="entry name" value="HAM1_C"/>
    <property type="match status" value="1"/>
</dbReference>
<feature type="region of interest" description="Disordered" evidence="1">
    <location>
        <begin position="231"/>
        <end position="256"/>
    </location>
</feature>
<evidence type="ECO:0000259" key="2">
    <source>
        <dbReference type="Pfam" id="PF14613"/>
    </source>
</evidence>